<dbReference type="PANTHER" id="PTHR43028">
    <property type="entry name" value="3'(2'),5'-BISPHOSPHATE NUCLEOTIDASE 1"/>
    <property type="match status" value="1"/>
</dbReference>
<feature type="binding site" evidence="1">
    <location>
        <position position="72"/>
    </location>
    <ligand>
        <name>substrate</name>
    </ligand>
</feature>
<dbReference type="Pfam" id="PF00459">
    <property type="entry name" value="Inositol_P"/>
    <property type="match status" value="1"/>
</dbReference>
<dbReference type="PANTHER" id="PTHR43028:SF5">
    <property type="entry name" value="3'(2'),5'-BISPHOSPHATE NUCLEOTIDASE 1"/>
    <property type="match status" value="1"/>
</dbReference>
<gene>
    <name evidence="1" type="primary">cysQ</name>
    <name evidence="3" type="ORF">APT59_20560</name>
</gene>
<comment type="function">
    <text evidence="1">Converts adenosine-3',5'-bisphosphate (PAP) to AMP.</text>
</comment>
<feature type="binding site" evidence="2">
    <location>
        <position position="95"/>
    </location>
    <ligand>
        <name>Mg(2+)</name>
        <dbReference type="ChEBI" id="CHEBI:18420"/>
        <label>1</label>
        <note>catalytic</note>
    </ligand>
</feature>
<feature type="binding site" evidence="2">
    <location>
        <position position="72"/>
    </location>
    <ligand>
        <name>Mg(2+)</name>
        <dbReference type="ChEBI" id="CHEBI:18420"/>
        <label>1</label>
        <note>catalytic</note>
    </ligand>
</feature>
<name>A0A0U4P6A6_9PSED</name>
<feature type="binding site" evidence="1">
    <location>
        <position position="221"/>
    </location>
    <ligand>
        <name>Mg(2+)</name>
        <dbReference type="ChEBI" id="CHEBI:18420"/>
        <label>2</label>
    </ligand>
</feature>
<evidence type="ECO:0000313" key="4">
    <source>
        <dbReference type="Proteomes" id="UP000064137"/>
    </source>
</evidence>
<dbReference type="GO" id="GO:0005886">
    <property type="term" value="C:plasma membrane"/>
    <property type="evidence" value="ECO:0007669"/>
    <property type="project" value="UniProtKB-SubCell"/>
</dbReference>
<dbReference type="Proteomes" id="UP000064137">
    <property type="component" value="Chromosome"/>
</dbReference>
<dbReference type="PRINTS" id="PR00377">
    <property type="entry name" value="IMPHPHTASES"/>
</dbReference>
<feature type="binding site" evidence="1">
    <location>
        <position position="92"/>
    </location>
    <ligand>
        <name>Mg(2+)</name>
        <dbReference type="ChEBI" id="CHEBI:18420"/>
        <label>1</label>
    </ligand>
</feature>
<feature type="binding site" evidence="1">
    <location>
        <position position="72"/>
    </location>
    <ligand>
        <name>Mg(2+)</name>
        <dbReference type="ChEBI" id="CHEBI:18420"/>
        <label>1</label>
    </ligand>
</feature>
<dbReference type="SUPFAM" id="SSF56655">
    <property type="entry name" value="Carbohydrate phosphatase"/>
    <property type="match status" value="1"/>
</dbReference>
<dbReference type="GO" id="GO:0050427">
    <property type="term" value="P:3'-phosphoadenosine 5'-phosphosulfate metabolic process"/>
    <property type="evidence" value="ECO:0007669"/>
    <property type="project" value="TreeGrafter"/>
</dbReference>
<comment type="catalytic activity">
    <reaction evidence="1">
        <text>adenosine 3',5'-bisphosphate + H2O = AMP + phosphate</text>
        <dbReference type="Rhea" id="RHEA:10040"/>
        <dbReference type="ChEBI" id="CHEBI:15377"/>
        <dbReference type="ChEBI" id="CHEBI:43474"/>
        <dbReference type="ChEBI" id="CHEBI:58343"/>
        <dbReference type="ChEBI" id="CHEBI:456215"/>
        <dbReference type="EC" id="3.1.3.7"/>
    </reaction>
</comment>
<dbReference type="AlphaFoldDB" id="A0A0U4P6A6"/>
<keyword evidence="1" id="KW-0472">Membrane</keyword>
<evidence type="ECO:0000256" key="1">
    <source>
        <dbReference type="HAMAP-Rule" id="MF_02095"/>
    </source>
</evidence>
<dbReference type="EC" id="3.1.3.7" evidence="1"/>
<keyword evidence="1 2" id="KW-0479">Metal-binding</keyword>
<feature type="binding site" evidence="2">
    <location>
        <position position="221"/>
    </location>
    <ligand>
        <name>Mg(2+)</name>
        <dbReference type="ChEBI" id="CHEBI:18420"/>
        <label>1</label>
        <note>catalytic</note>
    </ligand>
</feature>
<feature type="binding site" evidence="1">
    <location>
        <position position="221"/>
    </location>
    <ligand>
        <name>substrate</name>
    </ligand>
</feature>
<protein>
    <recommendedName>
        <fullName evidence="1">3'(2'),5'-bisphosphate nucleotidase CysQ</fullName>
        <ecNumber evidence="1">3.1.3.7</ecNumber>
    </recommendedName>
    <alternativeName>
        <fullName evidence="1">3'(2'),5-bisphosphonucleoside 3'(2')-phosphohydrolase</fullName>
    </alternativeName>
    <alternativeName>
        <fullName evidence="1">3'-phosphoadenosine 5'-phosphate phosphatase</fullName>
        <shortName evidence="1">PAP phosphatase</shortName>
    </alternativeName>
</protein>
<feature type="binding site" evidence="2">
    <location>
        <position position="92"/>
    </location>
    <ligand>
        <name>Mg(2+)</name>
        <dbReference type="ChEBI" id="CHEBI:18420"/>
        <label>1</label>
        <note>catalytic</note>
    </ligand>
</feature>
<dbReference type="EMBL" id="CP013987">
    <property type="protein sequence ID" value="ALZ86481.1"/>
    <property type="molecule type" value="Genomic_DNA"/>
</dbReference>
<keyword evidence="1" id="KW-0378">Hydrolase</keyword>
<dbReference type="GO" id="GO:0008441">
    <property type="term" value="F:3'(2'),5'-bisphosphate nucleotidase activity"/>
    <property type="evidence" value="ECO:0007669"/>
    <property type="project" value="UniProtKB-UniRule"/>
</dbReference>
<dbReference type="OrthoDB" id="9785695at2"/>
<dbReference type="HAMAP" id="MF_02095">
    <property type="entry name" value="CysQ"/>
    <property type="match status" value="1"/>
</dbReference>
<feature type="binding site" evidence="1">
    <location>
        <position position="94"/>
    </location>
    <ligand>
        <name>Mg(2+)</name>
        <dbReference type="ChEBI" id="CHEBI:18420"/>
        <label>1</label>
    </ligand>
</feature>
<dbReference type="InterPro" id="IPR000760">
    <property type="entry name" value="Inositol_monophosphatase-like"/>
</dbReference>
<dbReference type="FunFam" id="3.40.190.80:FF:000005">
    <property type="entry name" value="3'(2'),5'-bisphosphate nucleotidase CysQ"/>
    <property type="match status" value="1"/>
</dbReference>
<comment type="cofactor">
    <cofactor evidence="1 2">
        <name>Mg(2+)</name>
        <dbReference type="ChEBI" id="CHEBI:18420"/>
    </cofactor>
</comment>
<accession>A0A0U4P6A6</accession>
<dbReference type="NCBIfam" id="TIGR01331">
    <property type="entry name" value="bisphos_cysQ"/>
    <property type="match status" value="1"/>
</dbReference>
<dbReference type="GO" id="GO:0000103">
    <property type="term" value="P:sulfate assimilation"/>
    <property type="evidence" value="ECO:0007669"/>
    <property type="project" value="TreeGrafter"/>
</dbReference>
<evidence type="ECO:0000313" key="3">
    <source>
        <dbReference type="EMBL" id="ALZ86481.1"/>
    </source>
</evidence>
<keyword evidence="1" id="KW-1003">Cell membrane</keyword>
<dbReference type="KEGG" id="por:APT59_20560"/>
<comment type="subcellular location">
    <subcellularLocation>
        <location evidence="1">Cell inner membrane</location>
        <topology evidence="1">Peripheral membrane protein</topology>
        <orientation evidence="1">Cytoplasmic side</orientation>
    </subcellularLocation>
</comment>
<keyword evidence="1 2" id="KW-0460">Magnesium</keyword>
<feature type="binding site" evidence="2">
    <location>
        <position position="94"/>
    </location>
    <ligand>
        <name>Mg(2+)</name>
        <dbReference type="ChEBI" id="CHEBI:18420"/>
        <label>1</label>
        <note>catalytic</note>
    </ligand>
</feature>
<feature type="binding site" evidence="1">
    <location>
        <position position="95"/>
    </location>
    <ligand>
        <name>Mg(2+)</name>
        <dbReference type="ChEBI" id="CHEBI:18420"/>
        <label>2</label>
    </ligand>
</feature>
<evidence type="ECO:0000256" key="2">
    <source>
        <dbReference type="PIRSR" id="PIRSR600760-2"/>
    </source>
</evidence>
<sequence length="280" mass="30157">MMAPVSITAPLVLNVIDLVRQAGAAILPHWRQNVAVRQKSDDSPVTAADLAAHRVLAEGLARLTPDVPVLSEEACDIPFAARSAWDVWWVVDPLDGTKEFIDGSEEFTVNVALVERGQVIFGVVGIPTRDVCFSGGRELGAWRIQGEDGVEIGVRNQPEDAFTVVASRRHGSPAQQRLLDELGNTLGEPKLVSVGSSLKFCLLAEGLADFYPRLAPTSQWDTAAAQGVLEGAGGEVLTLDGQPLGYEMRESFLNPHFLALPRDAEWRAQVLELAGTLSEA</sequence>
<comment type="similarity">
    <text evidence="1">Belongs to the inositol monophosphatase superfamily. CysQ family.</text>
</comment>
<dbReference type="Gene3D" id="3.40.190.80">
    <property type="match status" value="1"/>
</dbReference>
<feature type="binding site" evidence="1">
    <location>
        <position position="92"/>
    </location>
    <ligand>
        <name>Mg(2+)</name>
        <dbReference type="ChEBI" id="CHEBI:18420"/>
        <label>2</label>
    </ligand>
</feature>
<keyword evidence="1" id="KW-0997">Cell inner membrane</keyword>
<dbReference type="InterPro" id="IPR006240">
    <property type="entry name" value="CysQ"/>
</dbReference>
<proteinExistence type="inferred from homology"/>
<dbReference type="Gene3D" id="3.30.540.10">
    <property type="entry name" value="Fructose-1,6-Bisphosphatase, subunit A, domain 1"/>
    <property type="match status" value="1"/>
</dbReference>
<organism evidence="3 4">
    <name type="scientific">Pseudomonas oryzihabitans</name>
    <dbReference type="NCBI Taxonomy" id="47885"/>
    <lineage>
        <taxon>Bacteria</taxon>
        <taxon>Pseudomonadati</taxon>
        <taxon>Pseudomonadota</taxon>
        <taxon>Gammaproteobacteria</taxon>
        <taxon>Pseudomonadales</taxon>
        <taxon>Pseudomonadaceae</taxon>
        <taxon>Pseudomonas</taxon>
    </lineage>
</organism>
<dbReference type="InterPro" id="IPR050725">
    <property type="entry name" value="CysQ/Inositol_MonoPase"/>
</dbReference>
<feature type="binding site" evidence="1">
    <location>
        <begin position="94"/>
        <end position="97"/>
    </location>
    <ligand>
        <name>substrate</name>
    </ligand>
</feature>
<dbReference type="GO" id="GO:0000287">
    <property type="term" value="F:magnesium ion binding"/>
    <property type="evidence" value="ECO:0007669"/>
    <property type="project" value="UniProtKB-UniRule"/>
</dbReference>
<dbReference type="CDD" id="cd01638">
    <property type="entry name" value="CysQ"/>
    <property type="match status" value="1"/>
</dbReference>
<reference evidence="3 4" key="1">
    <citation type="submission" date="2016-01" db="EMBL/GenBank/DDBJ databases">
        <title>Annotation of Pseudomonas oryzihabitans USDA-ARS-USMARC-56511.</title>
        <authorList>
            <person name="Harhay G.P."/>
            <person name="Harhay D.M."/>
            <person name="Smith T.P.L."/>
            <person name="Bono J.L."/>
            <person name="Heaton M.P."/>
            <person name="Clawson M.L."/>
            <person name="Chitko-Mckown C.G."/>
            <person name="Capik S.F."/>
            <person name="DeDonder K.D."/>
            <person name="Apley M.D."/>
            <person name="Lubbers B.V."/>
            <person name="White B.J."/>
            <person name="Larson R.L."/>
        </authorList>
    </citation>
    <scope>NUCLEOTIDE SEQUENCE [LARGE SCALE GENOMIC DNA]</scope>
    <source>
        <strain evidence="3 4">USDA-ARS-USMARC-56511</strain>
    </source>
</reference>
<dbReference type="RefSeq" id="WP_059316539.1">
    <property type="nucleotide sequence ID" value="NZ_CP013987.1"/>
</dbReference>